<name>A0A9W9DRQ0_9AGAR</name>
<dbReference type="AlphaFoldDB" id="A0A9W9DRQ0"/>
<feature type="transmembrane region" description="Helical" evidence="1">
    <location>
        <begin position="459"/>
        <end position="481"/>
    </location>
</feature>
<keyword evidence="1" id="KW-1133">Transmembrane helix</keyword>
<evidence type="ECO:0000256" key="1">
    <source>
        <dbReference type="SAM" id="Phobius"/>
    </source>
</evidence>
<feature type="transmembrane region" description="Helical" evidence="1">
    <location>
        <begin position="562"/>
        <end position="586"/>
    </location>
</feature>
<feature type="transmembrane region" description="Helical" evidence="1">
    <location>
        <begin position="139"/>
        <end position="162"/>
    </location>
</feature>
<dbReference type="EMBL" id="JAOTPV010000005">
    <property type="protein sequence ID" value="KAJ4482096.1"/>
    <property type="molecule type" value="Genomic_DNA"/>
</dbReference>
<keyword evidence="3" id="KW-1185">Reference proteome</keyword>
<evidence type="ECO:0000313" key="2">
    <source>
        <dbReference type="EMBL" id="KAJ4482096.1"/>
    </source>
</evidence>
<reference evidence="2" key="1">
    <citation type="submission" date="2022-08" db="EMBL/GenBank/DDBJ databases">
        <title>A Global Phylogenomic Analysis of the Shiitake Genus Lentinula.</title>
        <authorList>
            <consortium name="DOE Joint Genome Institute"/>
            <person name="Sierra-Patev S."/>
            <person name="Min B."/>
            <person name="Naranjo-Ortiz M."/>
            <person name="Looney B."/>
            <person name="Konkel Z."/>
            <person name="Slot J.C."/>
            <person name="Sakamoto Y."/>
            <person name="Steenwyk J.L."/>
            <person name="Rokas A."/>
            <person name="Carro J."/>
            <person name="Camarero S."/>
            <person name="Ferreira P."/>
            <person name="Molpeceres G."/>
            <person name="Ruiz-Duenas F.J."/>
            <person name="Serrano A."/>
            <person name="Henrissat B."/>
            <person name="Drula E."/>
            <person name="Hughes K.W."/>
            <person name="Mata J.L."/>
            <person name="Ishikawa N.K."/>
            <person name="Vargas-Isla R."/>
            <person name="Ushijima S."/>
            <person name="Smith C.A."/>
            <person name="Ahrendt S."/>
            <person name="Andreopoulos W."/>
            <person name="He G."/>
            <person name="Labutti K."/>
            <person name="Lipzen A."/>
            <person name="Ng V."/>
            <person name="Riley R."/>
            <person name="Sandor L."/>
            <person name="Barry K."/>
            <person name="Martinez A.T."/>
            <person name="Xiao Y."/>
            <person name="Gibbons J.G."/>
            <person name="Terashima K."/>
            <person name="Grigoriev I.V."/>
            <person name="Hibbett D.S."/>
        </authorList>
    </citation>
    <scope>NUCLEOTIDE SEQUENCE</scope>
    <source>
        <strain evidence="2">JLM2183</strain>
    </source>
</reference>
<feature type="transmembrane region" description="Helical" evidence="1">
    <location>
        <begin position="29"/>
        <end position="47"/>
    </location>
</feature>
<evidence type="ECO:0000313" key="3">
    <source>
        <dbReference type="Proteomes" id="UP001150266"/>
    </source>
</evidence>
<organism evidence="2 3">
    <name type="scientific">Lentinula aciculospora</name>
    <dbReference type="NCBI Taxonomy" id="153920"/>
    <lineage>
        <taxon>Eukaryota</taxon>
        <taxon>Fungi</taxon>
        <taxon>Dikarya</taxon>
        <taxon>Basidiomycota</taxon>
        <taxon>Agaricomycotina</taxon>
        <taxon>Agaricomycetes</taxon>
        <taxon>Agaricomycetidae</taxon>
        <taxon>Agaricales</taxon>
        <taxon>Marasmiineae</taxon>
        <taxon>Omphalotaceae</taxon>
        <taxon>Lentinula</taxon>
    </lineage>
</organism>
<comment type="caution">
    <text evidence="2">The sequence shown here is derived from an EMBL/GenBank/DDBJ whole genome shotgun (WGS) entry which is preliminary data.</text>
</comment>
<protein>
    <submittedName>
        <fullName evidence="2">Uncharacterized protein</fullName>
    </submittedName>
</protein>
<accession>A0A9W9DRQ0</accession>
<feature type="transmembrane region" description="Helical" evidence="1">
    <location>
        <begin position="509"/>
        <end position="529"/>
    </location>
</feature>
<feature type="transmembrane region" description="Helical" evidence="1">
    <location>
        <begin position="261"/>
        <end position="281"/>
    </location>
</feature>
<dbReference type="Proteomes" id="UP001150266">
    <property type="component" value="Unassembled WGS sequence"/>
</dbReference>
<proteinExistence type="predicted"/>
<keyword evidence="1" id="KW-0812">Transmembrane</keyword>
<keyword evidence="1" id="KW-0472">Membrane</keyword>
<feature type="transmembrane region" description="Helical" evidence="1">
    <location>
        <begin position="424"/>
        <end position="447"/>
    </location>
</feature>
<dbReference type="OrthoDB" id="5392263at2759"/>
<feature type="transmembrane region" description="Helical" evidence="1">
    <location>
        <begin position="229"/>
        <end position="249"/>
    </location>
</feature>
<sequence>MIFFLCCDCKFLTCFLHCRVSNTLPVDMLSSLLSNIVVYMVIIPYLCGISSASTNLTQCFLDVQAGKFGPDVGIDSYGNPVKNVADATAIPYDLCVVACGSGPAAFNWFNFSNQLNTWMLPWLALLSQLPFGANDKLQNLLAVDLVVGSPVLAAYSVALTVLNGRWIARRFSGSTYPNTAAAVRVLTDLQQAPITLNNEKLLLASLVILPENDNWWKEFLQHIDSTHTWSISAAISLAWVFIAYIFSVIDSFYNVLQGIKVDGLGSVWLWLMPIVVAWLQISPKCDSLQVKASLQHANKNAYVAVENCDKPKRAGEISDHRGIFLKGDNDPLYSDERRTSPVYNYARLFSWTAVVEEVCVHFEEATRRSRLFQPVASEKNWVLGEQSCHVRSENRRGTSLEVVTYCAPPFLKSNRWGSGLCGRIIVSSIMALILQWGTTGAAMVVAIETPTRGLGCLSGSFLIYALVSTTIWCLLLIASILSRYSSFNNAYTNLATTLSIIFRRMGKSLAVANTIWIFTTCIFQFSSFFDRCYCNSSVPGLGAAKAFNVLIFTQADQSSMRAAWIGAAFQGMGSAIAYLVFVQLYIDPPLTSFPICESESNV</sequence>
<gene>
    <name evidence="2" type="ORF">J3R30DRAFT_2123684</name>
</gene>